<dbReference type="AlphaFoldDB" id="A0A644W9V9"/>
<comment type="similarity">
    <text evidence="4">Belongs to the TrpB family.</text>
</comment>
<keyword evidence="8" id="KW-0822">Tryptophan biosynthesis</keyword>
<proteinExistence type="inferred from homology"/>
<evidence type="ECO:0000259" key="13">
    <source>
        <dbReference type="Pfam" id="PF00291"/>
    </source>
</evidence>
<evidence type="ECO:0000313" key="14">
    <source>
        <dbReference type="EMBL" id="MPL99213.1"/>
    </source>
</evidence>
<dbReference type="NCBIfam" id="TIGR01415">
    <property type="entry name" value="trpB_rel"/>
    <property type="match status" value="1"/>
</dbReference>
<keyword evidence="7" id="KW-0028">Amino-acid biosynthesis</keyword>
<dbReference type="GO" id="GO:0030170">
    <property type="term" value="F:pyridoxal phosphate binding"/>
    <property type="evidence" value="ECO:0007669"/>
    <property type="project" value="InterPro"/>
</dbReference>
<dbReference type="PIRSF" id="PIRSF500824">
    <property type="entry name" value="TrpB_prok"/>
    <property type="match status" value="1"/>
</dbReference>
<evidence type="ECO:0000256" key="3">
    <source>
        <dbReference type="ARBA" id="ARBA00004733"/>
    </source>
</evidence>
<keyword evidence="11 14" id="KW-0456">Lyase</keyword>
<evidence type="ECO:0000256" key="9">
    <source>
        <dbReference type="ARBA" id="ARBA00022898"/>
    </source>
</evidence>
<evidence type="ECO:0000256" key="6">
    <source>
        <dbReference type="ARBA" id="ARBA00012043"/>
    </source>
</evidence>
<accession>A0A644W9V9</accession>
<dbReference type="GO" id="GO:0005737">
    <property type="term" value="C:cytoplasm"/>
    <property type="evidence" value="ECO:0007669"/>
    <property type="project" value="TreeGrafter"/>
</dbReference>
<sequence>MGSKKFLLSEKEMPTQWYNILAEMPNKPMPILHPGTKQPMKPEELYPLFAKGLVDQETNMKDAWIDIPEEVQEKYKIYRPTPLVRATNLEKALDTPAHIYFKNESVSPVGSHKLNSALAQAYYNKIEGVTNITTETGAGQWGTAMSLACKMFGLELAVYMVKISYEQKPYRRSLMQTWGAQVVASPSMSTKAGRKIITEHPNYQGSLGTAISEAIELAMNTPNCKYTLGSVLNHVSLHQTIIGLEAEKQMEMAGEYPDVVIGCFGGGSNFSGISFPFLRHNIKGNKKTRFISAEPSSCPKLTRGIFQYDFGDEAGYTPLIPMYTLGHDFAPAHIHAGGLRYHGAGSIVSQLHKDNLIEACDIKQLDSFKAGVLFAQTEGIVPAPESAHAIAAAVNEALAAKEAGTPKVILFNLSGHGLVDMSAYDQYLAGDLVNYSLSDEDIAANVGKLEQIV</sequence>
<name>A0A644W9V9_9ZZZZ</name>
<dbReference type="PROSITE" id="PS00168">
    <property type="entry name" value="TRP_SYNTHASE_BETA"/>
    <property type="match status" value="1"/>
</dbReference>
<dbReference type="EMBL" id="VSSQ01000653">
    <property type="protein sequence ID" value="MPL99213.1"/>
    <property type="molecule type" value="Genomic_DNA"/>
</dbReference>
<dbReference type="InterPro" id="IPR001926">
    <property type="entry name" value="TrpB-like_PALP"/>
</dbReference>
<dbReference type="InterPro" id="IPR006653">
    <property type="entry name" value="Trp_synth_b_CS"/>
</dbReference>
<protein>
    <recommendedName>
        <fullName evidence="6">tryptophan synthase</fullName>
        <ecNumber evidence="6">4.2.1.20</ecNumber>
    </recommendedName>
</protein>
<dbReference type="Gene3D" id="3.40.50.1100">
    <property type="match status" value="2"/>
</dbReference>
<dbReference type="InterPro" id="IPR023026">
    <property type="entry name" value="Trp_synth_beta/beta-like"/>
</dbReference>
<evidence type="ECO:0000256" key="5">
    <source>
        <dbReference type="ARBA" id="ARBA00011270"/>
    </source>
</evidence>
<organism evidence="14">
    <name type="scientific">bioreactor metagenome</name>
    <dbReference type="NCBI Taxonomy" id="1076179"/>
    <lineage>
        <taxon>unclassified sequences</taxon>
        <taxon>metagenomes</taxon>
        <taxon>ecological metagenomes</taxon>
    </lineage>
</organism>
<dbReference type="PANTHER" id="PTHR48077:SF6">
    <property type="entry name" value="TRYPTOPHAN SYNTHASE"/>
    <property type="match status" value="1"/>
</dbReference>
<feature type="domain" description="Tryptophan synthase beta chain-like PALP" evidence="13">
    <location>
        <begin position="78"/>
        <end position="415"/>
    </location>
</feature>
<dbReference type="EC" id="4.2.1.20" evidence="6"/>
<evidence type="ECO:0000256" key="1">
    <source>
        <dbReference type="ARBA" id="ARBA00001933"/>
    </source>
</evidence>
<gene>
    <name evidence="14" type="primary">trpB_26</name>
    <name evidence="14" type="ORF">SDC9_45429</name>
</gene>
<dbReference type="GO" id="GO:0052684">
    <property type="term" value="F:L-serine hydro-lyase (adding indole, L-tryptophan-forming) activity"/>
    <property type="evidence" value="ECO:0007669"/>
    <property type="project" value="TreeGrafter"/>
</dbReference>
<evidence type="ECO:0000256" key="8">
    <source>
        <dbReference type="ARBA" id="ARBA00022822"/>
    </source>
</evidence>
<dbReference type="PIRSF" id="PIRSF001413">
    <property type="entry name" value="Trp_syn_beta"/>
    <property type="match status" value="1"/>
</dbReference>
<evidence type="ECO:0000256" key="4">
    <source>
        <dbReference type="ARBA" id="ARBA00009982"/>
    </source>
</evidence>
<dbReference type="NCBIfam" id="NF009057">
    <property type="entry name" value="PRK12391.1"/>
    <property type="match status" value="1"/>
</dbReference>
<evidence type="ECO:0000256" key="7">
    <source>
        <dbReference type="ARBA" id="ARBA00022605"/>
    </source>
</evidence>
<dbReference type="UniPathway" id="UPA00035">
    <property type="reaction ID" value="UER00044"/>
</dbReference>
<keyword evidence="9" id="KW-0663">Pyridoxal phosphate</keyword>
<dbReference type="GO" id="GO:0004834">
    <property type="term" value="F:tryptophan synthase activity"/>
    <property type="evidence" value="ECO:0007669"/>
    <property type="project" value="UniProtKB-EC"/>
</dbReference>
<reference evidence="14" key="1">
    <citation type="submission" date="2019-08" db="EMBL/GenBank/DDBJ databases">
        <authorList>
            <person name="Kucharzyk K."/>
            <person name="Murdoch R.W."/>
            <person name="Higgins S."/>
            <person name="Loffler F."/>
        </authorList>
    </citation>
    <scope>NUCLEOTIDE SEQUENCE</scope>
</reference>
<evidence type="ECO:0000256" key="12">
    <source>
        <dbReference type="ARBA" id="ARBA00049047"/>
    </source>
</evidence>
<evidence type="ECO:0000256" key="10">
    <source>
        <dbReference type="ARBA" id="ARBA00023141"/>
    </source>
</evidence>
<evidence type="ECO:0000256" key="2">
    <source>
        <dbReference type="ARBA" id="ARBA00002786"/>
    </source>
</evidence>
<dbReference type="InterPro" id="IPR006316">
    <property type="entry name" value="Trp_synth_b-like"/>
</dbReference>
<comment type="pathway">
    <text evidence="3">Amino-acid biosynthesis; L-tryptophan biosynthesis; L-tryptophan from chorismate: step 5/5.</text>
</comment>
<dbReference type="HAMAP" id="MF_00133">
    <property type="entry name" value="Trp_synth_beta"/>
    <property type="match status" value="1"/>
</dbReference>
<dbReference type="PANTHER" id="PTHR48077">
    <property type="entry name" value="TRYPTOPHAN SYNTHASE-RELATED"/>
    <property type="match status" value="1"/>
</dbReference>
<keyword evidence="10" id="KW-0057">Aromatic amino acid biosynthesis</keyword>
<comment type="subunit">
    <text evidence="5">Tetramer of two alpha and two beta chains.</text>
</comment>
<evidence type="ECO:0000256" key="11">
    <source>
        <dbReference type="ARBA" id="ARBA00023239"/>
    </source>
</evidence>
<comment type="caution">
    <text evidence="14">The sequence shown here is derived from an EMBL/GenBank/DDBJ whole genome shotgun (WGS) entry which is preliminary data.</text>
</comment>
<dbReference type="SUPFAM" id="SSF53686">
    <property type="entry name" value="Tryptophan synthase beta subunit-like PLP-dependent enzymes"/>
    <property type="match status" value="1"/>
</dbReference>
<dbReference type="InterPro" id="IPR036052">
    <property type="entry name" value="TrpB-like_PALP_sf"/>
</dbReference>
<comment type="catalytic activity">
    <reaction evidence="12">
        <text>(1S,2R)-1-C-(indol-3-yl)glycerol 3-phosphate + L-serine = D-glyceraldehyde 3-phosphate + L-tryptophan + H2O</text>
        <dbReference type="Rhea" id="RHEA:10532"/>
        <dbReference type="ChEBI" id="CHEBI:15377"/>
        <dbReference type="ChEBI" id="CHEBI:33384"/>
        <dbReference type="ChEBI" id="CHEBI:57912"/>
        <dbReference type="ChEBI" id="CHEBI:58866"/>
        <dbReference type="ChEBI" id="CHEBI:59776"/>
        <dbReference type="EC" id="4.2.1.20"/>
    </reaction>
</comment>
<comment type="cofactor">
    <cofactor evidence="1">
        <name>pyridoxal 5'-phosphate</name>
        <dbReference type="ChEBI" id="CHEBI:597326"/>
    </cofactor>
</comment>
<dbReference type="Pfam" id="PF00291">
    <property type="entry name" value="PALP"/>
    <property type="match status" value="1"/>
</dbReference>
<comment type="function">
    <text evidence="2">The beta subunit is responsible for the synthesis of L-tryptophan from indole and L-serine.</text>
</comment>